<sequence>MNKPYTYDDLIEAYSTVGVRRGATVILRTDLLRLGPYEKRDRNSILEAHFNALSELIDLKQGTLVVPTASLSLCNTDIPYDPDNTPSETGLLTEYIRRKPEAVRSFHPFVSYTAIGKNADYICKDVSRHAFGPETPEARVVELDGLCVCLGKDIRNMALIHHVEHVMGVPYRYTKEYMHPISINGEVSIQPFYRHVWYEHCGLKRDGVRKIVEELKKRGTSILKAPIGKGFVYSVGARNFYDECTKILAKDIYIWLRVLPTSRPYQK</sequence>
<dbReference type="GO" id="GO:0046353">
    <property type="term" value="F:aminoglycoside 3-N-acetyltransferase activity"/>
    <property type="evidence" value="ECO:0007669"/>
    <property type="project" value="UniProtKB-EC"/>
</dbReference>
<dbReference type="SUPFAM" id="SSF110710">
    <property type="entry name" value="TTHA0583/YokD-like"/>
    <property type="match status" value="1"/>
</dbReference>
<reference evidence="6 7" key="1">
    <citation type="journal article" date="2011" name="J. Bacteriol.">
        <title>Genome sequence of the mercury-methylating strain Desulfovibrio desulfuricans ND132.</title>
        <authorList>
            <person name="Brown S.D."/>
            <person name="Gilmour C.C."/>
            <person name="Kucken A.M."/>
            <person name="Wall J.D."/>
            <person name="Elias D.A."/>
            <person name="Brandt C.C."/>
            <person name="Podar M."/>
            <person name="Chertkov O."/>
            <person name="Held B."/>
            <person name="Bruce D.C."/>
            <person name="Detter J.C."/>
            <person name="Tapia R."/>
            <person name="Han C.S."/>
            <person name="Goodwin L.A."/>
            <person name="Cheng J.F."/>
            <person name="Pitluck S."/>
            <person name="Woyke T."/>
            <person name="Mikhailova N."/>
            <person name="Ivanova N.N."/>
            <person name="Han J."/>
            <person name="Lucas S."/>
            <person name="Lapidus A.L."/>
            <person name="Land M.L."/>
            <person name="Hauser L.J."/>
            <person name="Palumbo A.V."/>
        </authorList>
    </citation>
    <scope>NUCLEOTIDE SEQUENCE [LARGE SCALE GENOMIC DNA]</scope>
    <source>
        <strain evidence="6 7">ND132</strain>
    </source>
</reference>
<dbReference type="KEGG" id="ddn:DND132_0192"/>
<proteinExistence type="inferred from homology"/>
<gene>
    <name evidence="6" type="ORF">DND132_0192</name>
</gene>
<dbReference type="STRING" id="641491.DND132_0192"/>
<dbReference type="PANTHER" id="PTHR11104:SF0">
    <property type="entry name" value="SPBETA PROPHAGE-DERIVED AMINOGLYCOSIDE N(3')-ACETYLTRANSFERASE-LIKE PROTEIN YOKD"/>
    <property type="match status" value="1"/>
</dbReference>
<dbReference type="EMBL" id="CP003220">
    <property type="protein sequence ID" value="EGB13410.1"/>
    <property type="molecule type" value="Genomic_DNA"/>
</dbReference>
<evidence type="ECO:0000256" key="3">
    <source>
        <dbReference type="ARBA" id="ARBA00022679"/>
    </source>
</evidence>
<evidence type="ECO:0000313" key="7">
    <source>
        <dbReference type="Proteomes" id="UP000007845"/>
    </source>
</evidence>
<evidence type="ECO:0000256" key="5">
    <source>
        <dbReference type="RuleBase" id="RU365031"/>
    </source>
</evidence>
<keyword evidence="5" id="KW-0046">Antibiotic resistance</keyword>
<dbReference type="EC" id="2.3.1.-" evidence="5"/>
<dbReference type="RefSeq" id="WP_014320838.1">
    <property type="nucleotide sequence ID" value="NC_016803.1"/>
</dbReference>
<keyword evidence="4 5" id="KW-0012">Acyltransferase</keyword>
<protein>
    <recommendedName>
        <fullName evidence="2 5">Aminoglycoside N(3)-acetyltransferase</fullName>
        <ecNumber evidence="5">2.3.1.-</ecNumber>
    </recommendedName>
</protein>
<evidence type="ECO:0000256" key="4">
    <source>
        <dbReference type="ARBA" id="ARBA00023315"/>
    </source>
</evidence>
<dbReference type="InterPro" id="IPR003679">
    <property type="entry name" value="Amioglycoside_AcTrfase"/>
</dbReference>
<keyword evidence="7" id="KW-1185">Reference proteome</keyword>
<dbReference type="eggNOG" id="COG2746">
    <property type="taxonomic scope" value="Bacteria"/>
</dbReference>
<dbReference type="InterPro" id="IPR028345">
    <property type="entry name" value="Antibiotic_NAT-like"/>
</dbReference>
<dbReference type="Pfam" id="PF02522">
    <property type="entry name" value="Antibiotic_NAT"/>
    <property type="match status" value="1"/>
</dbReference>
<dbReference type="GO" id="GO:0046677">
    <property type="term" value="P:response to antibiotic"/>
    <property type="evidence" value="ECO:0007669"/>
    <property type="project" value="UniProtKB-KW"/>
</dbReference>
<comment type="similarity">
    <text evidence="1 5">Belongs to the antibiotic N-acetyltransferase family.</text>
</comment>
<organism evidence="6 7">
    <name type="scientific">Pseudodesulfovibrio mercurii</name>
    <dbReference type="NCBI Taxonomy" id="641491"/>
    <lineage>
        <taxon>Bacteria</taxon>
        <taxon>Pseudomonadati</taxon>
        <taxon>Thermodesulfobacteriota</taxon>
        <taxon>Desulfovibrionia</taxon>
        <taxon>Desulfovibrionales</taxon>
        <taxon>Desulfovibrionaceae</taxon>
    </lineage>
</organism>
<dbReference type="HOGENOM" id="CLU_084750_1_0_7"/>
<dbReference type="PANTHER" id="PTHR11104">
    <property type="entry name" value="AMINOGLYCOSIDE N3-ACETYLTRANSFERASE"/>
    <property type="match status" value="1"/>
</dbReference>
<keyword evidence="3 5" id="KW-0808">Transferase</keyword>
<evidence type="ECO:0000256" key="2">
    <source>
        <dbReference type="ARBA" id="ARBA00012882"/>
    </source>
</evidence>
<comment type="catalytic activity">
    <reaction evidence="5">
        <text>a 2-deoxystreptamine antibiotic + acetyl-CoA = an N(3)-acetyl-2-deoxystreptamine antibiotic + CoA + H(+)</text>
        <dbReference type="Rhea" id="RHEA:12665"/>
        <dbReference type="ChEBI" id="CHEBI:15378"/>
        <dbReference type="ChEBI" id="CHEBI:57287"/>
        <dbReference type="ChEBI" id="CHEBI:57288"/>
        <dbReference type="ChEBI" id="CHEBI:57921"/>
        <dbReference type="ChEBI" id="CHEBI:77452"/>
        <dbReference type="EC" id="2.3.1.81"/>
    </reaction>
</comment>
<accession>F0JDX0</accession>
<dbReference type="SMR" id="F0JDX0"/>
<dbReference type="Proteomes" id="UP000007845">
    <property type="component" value="Chromosome"/>
</dbReference>
<dbReference type="OrthoDB" id="9765654at2"/>
<dbReference type="AlphaFoldDB" id="F0JDX0"/>
<evidence type="ECO:0000256" key="1">
    <source>
        <dbReference type="ARBA" id="ARBA00006383"/>
    </source>
</evidence>
<name>F0JDX0_9BACT</name>
<evidence type="ECO:0000313" key="6">
    <source>
        <dbReference type="EMBL" id="EGB13410.1"/>
    </source>
</evidence>